<protein>
    <recommendedName>
        <fullName evidence="4">AsmA family protein</fullName>
    </recommendedName>
</protein>
<dbReference type="EMBL" id="WEHX01000001">
    <property type="protein sequence ID" value="KAB7663364.1"/>
    <property type="molecule type" value="Genomic_DNA"/>
</dbReference>
<evidence type="ECO:0000256" key="1">
    <source>
        <dbReference type="SAM" id="MobiDB-lite"/>
    </source>
</evidence>
<dbReference type="PANTHER" id="PTHR30441">
    <property type="entry name" value="DUF748 DOMAIN-CONTAINING PROTEIN"/>
    <property type="match status" value="1"/>
</dbReference>
<organism evidence="2 3">
    <name type="scientific">Sutterella seckii</name>
    <dbReference type="NCBI Taxonomy" id="1944635"/>
    <lineage>
        <taxon>Bacteria</taxon>
        <taxon>Pseudomonadati</taxon>
        <taxon>Pseudomonadota</taxon>
        <taxon>Betaproteobacteria</taxon>
        <taxon>Burkholderiales</taxon>
        <taxon>Sutterellaceae</taxon>
        <taxon>Sutterella</taxon>
    </lineage>
</organism>
<evidence type="ECO:0000313" key="3">
    <source>
        <dbReference type="Proteomes" id="UP000430564"/>
    </source>
</evidence>
<sequence>MRYIRVLLAVFLFAAVIVLILVTALAWWITPDRVGHRIAEALNAHLALNAEFQGPIEIKRLPKLRITLPAAALTHSTDGSAAGRFDAAVIELKPWSFFAESPRIDHILVDGLSYNPKPGTPAASEAANRLSTTLWDVELMELRNSTIAFDAGVFGPAEARLSAIQARLENISEKGGAIRLAGMLESASVSGSASFAGIVRFKDGAGDLLTRFALDSPAVTLDGLWNRRSVHAEVRAKSVAPTGSGWQIESPDARTVFANGPEITAAAPSALLSPETFASDRLSLSAALNTRDGQLSASGTLKAMHRFQPQNTELSQIDLTTRFAPKDASGEATESRLTGNASWSEDGSAEIRLTGTLLGAALSFNASSSPAETEDRRLSLNGDLTLGELSSERLAQLPWDLEWLSLINFRGNISIAGLGPVWGLSDLSAHAELFKGGLILSEGKGDWLGGKTDFAAILTPDGAWHANIRARDGRAESWFSSQNRPAAISGRTDATLALAGSVQTPESPAKLLQADGTVRIASGAFSGFNVPLAFRILADETPDATPPEVRQPHSVSAFNELSFTTAVKDGRLILSEGKASAEGWSASFTGEALSGNLLIHAVFHAPAAGKLPELSLAASAQTGSDLAPVWTAEWDKAAQAVNQARSGEPMTLDRLGRRVERAIKDFWQGLELPDIKMPEIELPDWKLPKMPWEKDEPAPQKPASPAI</sequence>
<reference evidence="2 3" key="1">
    <citation type="submission" date="2019-10" db="EMBL/GenBank/DDBJ databases">
        <title>Genome diversity of Sutterella seckii.</title>
        <authorList>
            <person name="Chaplin A.V."/>
            <person name="Sokolova S.R."/>
            <person name="Mosin K.A."/>
            <person name="Ivanova E.L."/>
            <person name="Kochetkova T.O."/>
            <person name="Goltsov A.Y."/>
            <person name="Trofimov D.Y."/>
            <person name="Efimov B.A."/>
        </authorList>
    </citation>
    <scope>NUCLEOTIDE SEQUENCE [LARGE SCALE GENOMIC DNA]</scope>
    <source>
        <strain evidence="2 3">ASD393</strain>
    </source>
</reference>
<proteinExistence type="predicted"/>
<dbReference type="RefSeq" id="WP_152157292.1">
    <property type="nucleotide sequence ID" value="NZ_WEHX01000001.1"/>
</dbReference>
<dbReference type="GO" id="GO:0090313">
    <property type="term" value="P:regulation of protein targeting to membrane"/>
    <property type="evidence" value="ECO:0007669"/>
    <property type="project" value="TreeGrafter"/>
</dbReference>
<dbReference type="PANTHER" id="PTHR30441:SF8">
    <property type="entry name" value="DUF748 DOMAIN-CONTAINING PROTEIN"/>
    <property type="match status" value="1"/>
</dbReference>
<feature type="region of interest" description="Disordered" evidence="1">
    <location>
        <begin position="688"/>
        <end position="707"/>
    </location>
</feature>
<evidence type="ECO:0008006" key="4">
    <source>
        <dbReference type="Google" id="ProtNLM"/>
    </source>
</evidence>
<dbReference type="Proteomes" id="UP000430564">
    <property type="component" value="Unassembled WGS sequence"/>
</dbReference>
<dbReference type="OrthoDB" id="9153168at2"/>
<dbReference type="AlphaFoldDB" id="A0A6I1EWX0"/>
<evidence type="ECO:0000313" key="2">
    <source>
        <dbReference type="EMBL" id="KAB7663364.1"/>
    </source>
</evidence>
<comment type="caution">
    <text evidence="2">The sequence shown here is derived from an EMBL/GenBank/DDBJ whole genome shotgun (WGS) entry which is preliminary data.</text>
</comment>
<feature type="compositionally biased region" description="Basic and acidic residues" evidence="1">
    <location>
        <begin position="688"/>
        <end position="698"/>
    </location>
</feature>
<dbReference type="InterPro" id="IPR052894">
    <property type="entry name" value="AsmA-related"/>
</dbReference>
<dbReference type="GO" id="GO:0005886">
    <property type="term" value="C:plasma membrane"/>
    <property type="evidence" value="ECO:0007669"/>
    <property type="project" value="TreeGrafter"/>
</dbReference>
<name>A0A6I1EWX0_9BURK</name>
<feature type="region of interest" description="Disordered" evidence="1">
    <location>
        <begin position="324"/>
        <end position="343"/>
    </location>
</feature>
<gene>
    <name evidence="2" type="ORF">GBM95_00535</name>
</gene>
<accession>A0A6I1EWX0</accession>